<evidence type="ECO:0000313" key="4">
    <source>
        <dbReference type="Proteomes" id="UP001204851"/>
    </source>
</evidence>
<name>A0ABT1BK35_9BURK</name>
<protein>
    <submittedName>
        <fullName evidence="3">Adenylate/guanylate cyclase domain-containing protein</fullName>
    </submittedName>
</protein>
<organism evidence="3 4">
    <name type="scientific">Ideonella oryzae</name>
    <dbReference type="NCBI Taxonomy" id="2937441"/>
    <lineage>
        <taxon>Bacteria</taxon>
        <taxon>Pseudomonadati</taxon>
        <taxon>Pseudomonadota</taxon>
        <taxon>Betaproteobacteria</taxon>
        <taxon>Burkholderiales</taxon>
        <taxon>Sphaerotilaceae</taxon>
        <taxon>Ideonella</taxon>
    </lineage>
</organism>
<dbReference type="Pfam" id="PF00498">
    <property type="entry name" value="FHA"/>
    <property type="match status" value="1"/>
</dbReference>
<dbReference type="Pfam" id="PF00211">
    <property type="entry name" value="Guanylate_cyc"/>
    <property type="match status" value="1"/>
</dbReference>
<dbReference type="SUPFAM" id="SSF49879">
    <property type="entry name" value="SMAD/FHA domain"/>
    <property type="match status" value="1"/>
</dbReference>
<evidence type="ECO:0000313" key="3">
    <source>
        <dbReference type="EMBL" id="MCO5976468.1"/>
    </source>
</evidence>
<dbReference type="SMART" id="SM00240">
    <property type="entry name" value="FHA"/>
    <property type="match status" value="1"/>
</dbReference>
<evidence type="ECO:0000259" key="2">
    <source>
        <dbReference type="PROSITE" id="PS50125"/>
    </source>
</evidence>
<accession>A0ABT1BK35</accession>
<sequence>MATIKRRTVLFADFRGSTALYEALGNAQASSVVSELMRPLVRCIPACGGQLVKTLGDGLMAVFPNSPDAVVAAVQMQEELERRPPRALDEGRTGRPHLQVAITAGEVVEMGGDCFGDAVNVAARLLEHAGDGELLVSRDVHDELAWEARSRFRRLDRVHLRGRNEPVEIFQFSRQTGMDTQVTQLEEAADPAEVQGLELVWAGGVHTYHRDELPLVLGRAAGANLIVDDVRVSRSHARIELQGGALQLTDLSINGTFVRFAGEDEVISLRRGSCTLHGRGQIGLGSPPNDPTAPVVSFDLLNVPPERIETLPLFN</sequence>
<dbReference type="InterPro" id="IPR000253">
    <property type="entry name" value="FHA_dom"/>
</dbReference>
<dbReference type="PROSITE" id="PS50006">
    <property type="entry name" value="FHA_DOMAIN"/>
    <property type="match status" value="1"/>
</dbReference>
<dbReference type="InterPro" id="IPR050697">
    <property type="entry name" value="Adenylyl/Guanylyl_Cyclase_3/4"/>
</dbReference>
<dbReference type="CDD" id="cd00060">
    <property type="entry name" value="FHA"/>
    <property type="match status" value="1"/>
</dbReference>
<dbReference type="Gene3D" id="3.30.70.1230">
    <property type="entry name" value="Nucleotide cyclase"/>
    <property type="match status" value="1"/>
</dbReference>
<dbReference type="SUPFAM" id="SSF55073">
    <property type="entry name" value="Nucleotide cyclase"/>
    <property type="match status" value="1"/>
</dbReference>
<dbReference type="PANTHER" id="PTHR43081">
    <property type="entry name" value="ADENYLATE CYCLASE, TERMINAL-DIFFERENTIATION SPECIFIC-RELATED"/>
    <property type="match status" value="1"/>
</dbReference>
<keyword evidence="4" id="KW-1185">Reference proteome</keyword>
<dbReference type="InterPro" id="IPR008984">
    <property type="entry name" value="SMAD_FHA_dom_sf"/>
</dbReference>
<dbReference type="EMBL" id="JAMXMC010000004">
    <property type="protein sequence ID" value="MCO5976468.1"/>
    <property type="molecule type" value="Genomic_DNA"/>
</dbReference>
<dbReference type="InterPro" id="IPR029787">
    <property type="entry name" value="Nucleotide_cyclase"/>
</dbReference>
<dbReference type="Gene3D" id="2.60.200.20">
    <property type="match status" value="1"/>
</dbReference>
<dbReference type="PANTHER" id="PTHR43081:SF19">
    <property type="entry name" value="PH-SENSITIVE ADENYLATE CYCLASE RV1264"/>
    <property type="match status" value="1"/>
</dbReference>
<gene>
    <name evidence="3" type="ORF">M0L44_07035</name>
</gene>
<dbReference type="PROSITE" id="PS50125">
    <property type="entry name" value="GUANYLATE_CYCLASE_2"/>
    <property type="match status" value="1"/>
</dbReference>
<dbReference type="CDD" id="cd07302">
    <property type="entry name" value="CHD"/>
    <property type="match status" value="1"/>
</dbReference>
<dbReference type="InterPro" id="IPR001054">
    <property type="entry name" value="A/G_cyclase"/>
</dbReference>
<evidence type="ECO:0000259" key="1">
    <source>
        <dbReference type="PROSITE" id="PS50006"/>
    </source>
</evidence>
<proteinExistence type="predicted"/>
<dbReference type="RefSeq" id="WP_252768945.1">
    <property type="nucleotide sequence ID" value="NZ_JAMXMC010000004.1"/>
</dbReference>
<feature type="domain" description="FHA" evidence="1">
    <location>
        <begin position="215"/>
        <end position="258"/>
    </location>
</feature>
<comment type="caution">
    <text evidence="3">The sequence shown here is derived from an EMBL/GenBank/DDBJ whole genome shotgun (WGS) entry which is preliminary data.</text>
</comment>
<feature type="domain" description="Guanylate cyclase" evidence="2">
    <location>
        <begin position="8"/>
        <end position="126"/>
    </location>
</feature>
<dbReference type="Proteomes" id="UP001204851">
    <property type="component" value="Unassembled WGS sequence"/>
</dbReference>
<reference evidence="3 4" key="1">
    <citation type="submission" date="2022-06" db="EMBL/GenBank/DDBJ databases">
        <title>Ideonella sp. NS12-5 Genome sequencing and assembly.</title>
        <authorList>
            <person name="Jung Y."/>
        </authorList>
    </citation>
    <scope>NUCLEOTIDE SEQUENCE [LARGE SCALE GENOMIC DNA]</scope>
    <source>
        <strain evidence="3 4">NS12-5</strain>
    </source>
</reference>